<comment type="caution">
    <text evidence="2">The sequence shown here is derived from an EMBL/GenBank/DDBJ whole genome shotgun (WGS) entry which is preliminary data.</text>
</comment>
<feature type="transmembrane region" description="Helical" evidence="1">
    <location>
        <begin position="6"/>
        <end position="27"/>
    </location>
</feature>
<protein>
    <recommendedName>
        <fullName evidence="4">Holin-like toxin</fullName>
    </recommendedName>
</protein>
<keyword evidence="1" id="KW-1133">Transmembrane helix</keyword>
<evidence type="ECO:0008006" key="4">
    <source>
        <dbReference type="Google" id="ProtNLM"/>
    </source>
</evidence>
<evidence type="ECO:0000313" key="2">
    <source>
        <dbReference type="EMBL" id="MET3558719.1"/>
    </source>
</evidence>
<proteinExistence type="predicted"/>
<dbReference type="RefSeq" id="WP_354365842.1">
    <property type="nucleotide sequence ID" value="NZ_JBEPLO010000021.1"/>
</dbReference>
<evidence type="ECO:0000256" key="1">
    <source>
        <dbReference type="SAM" id="Phobius"/>
    </source>
</evidence>
<accession>A0ABV2FJG7</accession>
<gene>
    <name evidence="2" type="ORF">ABID29_001845</name>
</gene>
<dbReference type="EMBL" id="JBEPLO010000021">
    <property type="protein sequence ID" value="MET3558719.1"/>
    <property type="molecule type" value="Genomic_DNA"/>
</dbReference>
<keyword evidence="1" id="KW-0472">Membrane</keyword>
<organism evidence="2 3">
    <name type="scientific">Streptococcus rupicaprae</name>
    <dbReference type="NCBI Taxonomy" id="759619"/>
    <lineage>
        <taxon>Bacteria</taxon>
        <taxon>Bacillati</taxon>
        <taxon>Bacillota</taxon>
        <taxon>Bacilli</taxon>
        <taxon>Lactobacillales</taxon>
        <taxon>Streptococcaceae</taxon>
        <taxon>Streptococcus</taxon>
    </lineage>
</organism>
<dbReference type="Proteomes" id="UP001549122">
    <property type="component" value="Unassembled WGS sequence"/>
</dbReference>
<keyword evidence="3" id="KW-1185">Reference proteome</keyword>
<sequence length="44" mass="4861">MKYSELADLLTSAGTFLVGVAAVITAIKPTKKESNKKNHPRRFK</sequence>
<evidence type="ECO:0000313" key="3">
    <source>
        <dbReference type="Proteomes" id="UP001549122"/>
    </source>
</evidence>
<reference evidence="2 3" key="1">
    <citation type="submission" date="2024-06" db="EMBL/GenBank/DDBJ databases">
        <title>Genomic Encyclopedia of Type Strains, Phase IV (KMG-IV): sequencing the most valuable type-strain genomes for metagenomic binning, comparative biology and taxonomic classification.</title>
        <authorList>
            <person name="Goeker M."/>
        </authorList>
    </citation>
    <scope>NUCLEOTIDE SEQUENCE [LARGE SCALE GENOMIC DNA]</scope>
    <source>
        <strain evidence="2 3">DSM 28303</strain>
    </source>
</reference>
<keyword evidence="1" id="KW-0812">Transmembrane</keyword>
<name>A0ABV2FJG7_9STRE</name>